<dbReference type="EMBL" id="BPFB01000086">
    <property type="protein sequence ID" value="GIU02997.1"/>
    <property type="molecule type" value="Genomic_DNA"/>
</dbReference>
<proteinExistence type="predicted"/>
<keyword evidence="1" id="KW-0732">Signal</keyword>
<gene>
    <name evidence="2" type="ORF">TUM4630_35900</name>
</gene>
<protein>
    <recommendedName>
        <fullName evidence="4">DUF3718 domain-containing protein</fullName>
    </recommendedName>
</protein>
<sequence>MKKLLSIAIIAIAPLAFSTQAAMTVQMENALIAVCKAGASNNVVKFNGTMQEYRINKQRIFPRLVCNQQSFYQFAQSKGAERTAQQILRYTKGNVTITDIAMHYEDVQMLAVNY</sequence>
<comment type="caution">
    <text evidence="2">The sequence shown here is derived from an EMBL/GenBank/DDBJ whole genome shotgun (WGS) entry which is preliminary data.</text>
</comment>
<evidence type="ECO:0000256" key="1">
    <source>
        <dbReference type="SAM" id="SignalP"/>
    </source>
</evidence>
<name>A0ABQ4NTH5_9GAMM</name>
<reference evidence="2 3" key="1">
    <citation type="submission" date="2021-05" db="EMBL/GenBank/DDBJ databases">
        <title>Molecular characterization for Shewanella algae harboring chromosomal blaOXA-55-like strains isolated from clinical and environment sample.</title>
        <authorList>
            <person name="Ohama Y."/>
            <person name="Aoki K."/>
            <person name="Harada S."/>
            <person name="Moriya K."/>
            <person name="Ishii Y."/>
            <person name="Tateda K."/>
        </authorList>
    </citation>
    <scope>NUCLEOTIDE SEQUENCE [LARGE SCALE GENOMIC DNA]</scope>
    <source>
        <strain evidence="2 3">LMG 23746</strain>
    </source>
</reference>
<dbReference type="InterPro" id="IPR022193">
    <property type="entry name" value="DUF3718"/>
</dbReference>
<dbReference type="RefSeq" id="WP_119977795.1">
    <property type="nucleotide sequence ID" value="NZ_BPFB01000086.1"/>
</dbReference>
<feature type="chain" id="PRO_5047164725" description="DUF3718 domain-containing protein" evidence="1">
    <location>
        <begin position="22"/>
        <end position="114"/>
    </location>
</feature>
<evidence type="ECO:0000313" key="2">
    <source>
        <dbReference type="EMBL" id="GIU02997.1"/>
    </source>
</evidence>
<organism evidence="2 3">
    <name type="scientific">Shewanella algidipiscicola</name>
    <dbReference type="NCBI Taxonomy" id="614070"/>
    <lineage>
        <taxon>Bacteria</taxon>
        <taxon>Pseudomonadati</taxon>
        <taxon>Pseudomonadota</taxon>
        <taxon>Gammaproteobacteria</taxon>
        <taxon>Alteromonadales</taxon>
        <taxon>Shewanellaceae</taxon>
        <taxon>Shewanella</taxon>
    </lineage>
</organism>
<keyword evidence="3" id="KW-1185">Reference proteome</keyword>
<dbReference type="Pfam" id="PF12514">
    <property type="entry name" value="DUF3718"/>
    <property type="match status" value="1"/>
</dbReference>
<dbReference type="Proteomes" id="UP000761574">
    <property type="component" value="Unassembled WGS sequence"/>
</dbReference>
<evidence type="ECO:0000313" key="3">
    <source>
        <dbReference type="Proteomes" id="UP000761574"/>
    </source>
</evidence>
<feature type="signal peptide" evidence="1">
    <location>
        <begin position="1"/>
        <end position="21"/>
    </location>
</feature>
<accession>A0ABQ4NTH5</accession>
<evidence type="ECO:0008006" key="4">
    <source>
        <dbReference type="Google" id="ProtNLM"/>
    </source>
</evidence>